<evidence type="ECO:0000256" key="7">
    <source>
        <dbReference type="SAM" id="Phobius"/>
    </source>
</evidence>
<feature type="transmembrane region" description="Helical" evidence="7">
    <location>
        <begin position="34"/>
        <end position="57"/>
    </location>
</feature>
<evidence type="ECO:0000313" key="10">
    <source>
        <dbReference type="Proteomes" id="UP000824002"/>
    </source>
</evidence>
<keyword evidence="6 7" id="KW-0472">Membrane</keyword>
<evidence type="ECO:0000256" key="3">
    <source>
        <dbReference type="ARBA" id="ARBA00022475"/>
    </source>
</evidence>
<gene>
    <name evidence="9" type="ORF">IAB51_07145</name>
</gene>
<evidence type="ECO:0000256" key="2">
    <source>
        <dbReference type="ARBA" id="ARBA00006448"/>
    </source>
</evidence>
<evidence type="ECO:0000313" key="9">
    <source>
        <dbReference type="EMBL" id="HIS76573.1"/>
    </source>
</evidence>
<evidence type="ECO:0000256" key="6">
    <source>
        <dbReference type="ARBA" id="ARBA00023136"/>
    </source>
</evidence>
<dbReference type="AlphaFoldDB" id="A0A9D1FMP6"/>
<feature type="domain" description="YetF C-terminal" evidence="8">
    <location>
        <begin position="58"/>
        <end position="189"/>
    </location>
</feature>
<sequence length="207" mass="22888">MGKRQLGELQPSELVITILISNIASLPIEDNSIPMIMGIVPIVVLSGFELITSNISLKSKKFRTLVSGKPVIIVRNGEIDQKAMKDLRFSIDDLMESLRGKSVFDIRDVQYAIVETTGQVSVFQKHDAQTVTAKMLDVKGSDTDPPAVIISDGQKIPAAMEAYSIPEPWLQSVLREKKLRVEDVFLMTADRNRQYYIVPAATKGGAK</sequence>
<dbReference type="Proteomes" id="UP000824002">
    <property type="component" value="Unassembled WGS sequence"/>
</dbReference>
<comment type="subcellular location">
    <subcellularLocation>
        <location evidence="1">Cell membrane</location>
        <topology evidence="1">Multi-pass membrane protein</topology>
    </subcellularLocation>
</comment>
<comment type="caution">
    <text evidence="9">The sequence shown here is derived from an EMBL/GenBank/DDBJ whole genome shotgun (WGS) entry which is preliminary data.</text>
</comment>
<evidence type="ECO:0000256" key="5">
    <source>
        <dbReference type="ARBA" id="ARBA00022989"/>
    </source>
</evidence>
<dbReference type="GO" id="GO:0005886">
    <property type="term" value="C:plasma membrane"/>
    <property type="evidence" value="ECO:0007669"/>
    <property type="project" value="UniProtKB-SubCell"/>
</dbReference>
<dbReference type="Gene3D" id="3.30.240.20">
    <property type="entry name" value="bsu07140 like domains"/>
    <property type="match status" value="2"/>
</dbReference>
<dbReference type="PANTHER" id="PTHR34582">
    <property type="entry name" value="UPF0702 TRANSMEMBRANE PROTEIN YCAP"/>
    <property type="match status" value="1"/>
</dbReference>
<accession>A0A9D1FMP6</accession>
<dbReference type="EMBL" id="DVJP01000047">
    <property type="protein sequence ID" value="HIS76573.1"/>
    <property type="molecule type" value="Genomic_DNA"/>
</dbReference>
<evidence type="ECO:0000259" key="8">
    <source>
        <dbReference type="Pfam" id="PF04239"/>
    </source>
</evidence>
<comment type="similarity">
    <text evidence="2">Belongs to the UPF0702 family.</text>
</comment>
<dbReference type="PANTHER" id="PTHR34582:SF6">
    <property type="entry name" value="UPF0702 TRANSMEMBRANE PROTEIN YCAP"/>
    <property type="match status" value="1"/>
</dbReference>
<dbReference type="InterPro" id="IPR007353">
    <property type="entry name" value="DUF421"/>
</dbReference>
<dbReference type="InterPro" id="IPR023090">
    <property type="entry name" value="UPF0702_alpha/beta_dom_sf"/>
</dbReference>
<evidence type="ECO:0000256" key="1">
    <source>
        <dbReference type="ARBA" id="ARBA00004651"/>
    </source>
</evidence>
<keyword evidence="5 7" id="KW-1133">Transmembrane helix</keyword>
<proteinExistence type="inferred from homology"/>
<organism evidence="9 10">
    <name type="scientific">Candidatus Merdivicinus excrementipullorum</name>
    <dbReference type="NCBI Taxonomy" id="2840867"/>
    <lineage>
        <taxon>Bacteria</taxon>
        <taxon>Bacillati</taxon>
        <taxon>Bacillota</taxon>
        <taxon>Clostridia</taxon>
        <taxon>Eubacteriales</taxon>
        <taxon>Oscillospiraceae</taxon>
        <taxon>Oscillospiraceae incertae sedis</taxon>
        <taxon>Candidatus Merdivicinus</taxon>
    </lineage>
</organism>
<evidence type="ECO:0000256" key="4">
    <source>
        <dbReference type="ARBA" id="ARBA00022692"/>
    </source>
</evidence>
<name>A0A9D1FMP6_9FIRM</name>
<dbReference type="Pfam" id="PF04239">
    <property type="entry name" value="DUF421"/>
    <property type="match status" value="1"/>
</dbReference>
<keyword evidence="3" id="KW-1003">Cell membrane</keyword>
<protein>
    <submittedName>
        <fullName evidence="9">DUF421 domain-containing protein</fullName>
    </submittedName>
</protein>
<reference evidence="9" key="2">
    <citation type="journal article" date="2021" name="PeerJ">
        <title>Extensive microbial diversity within the chicken gut microbiome revealed by metagenomics and culture.</title>
        <authorList>
            <person name="Gilroy R."/>
            <person name="Ravi A."/>
            <person name="Getino M."/>
            <person name="Pursley I."/>
            <person name="Horton D.L."/>
            <person name="Alikhan N.F."/>
            <person name="Baker D."/>
            <person name="Gharbi K."/>
            <person name="Hall N."/>
            <person name="Watson M."/>
            <person name="Adriaenssens E.M."/>
            <person name="Foster-Nyarko E."/>
            <person name="Jarju S."/>
            <person name="Secka A."/>
            <person name="Antonio M."/>
            <person name="Oren A."/>
            <person name="Chaudhuri R.R."/>
            <person name="La Ragione R."/>
            <person name="Hildebrand F."/>
            <person name="Pallen M.J."/>
        </authorList>
    </citation>
    <scope>NUCLEOTIDE SEQUENCE</scope>
    <source>
        <strain evidence="9">CHK199-13235</strain>
    </source>
</reference>
<reference evidence="9" key="1">
    <citation type="submission" date="2020-10" db="EMBL/GenBank/DDBJ databases">
        <authorList>
            <person name="Gilroy R."/>
        </authorList>
    </citation>
    <scope>NUCLEOTIDE SEQUENCE</scope>
    <source>
        <strain evidence="9">CHK199-13235</strain>
    </source>
</reference>
<keyword evidence="4 7" id="KW-0812">Transmembrane</keyword>